<evidence type="ECO:0000313" key="2">
    <source>
        <dbReference type="Proteomes" id="UP000242496"/>
    </source>
</evidence>
<dbReference type="Proteomes" id="UP000242496">
    <property type="component" value="Unassembled WGS sequence"/>
</dbReference>
<evidence type="ECO:0000313" key="1">
    <source>
        <dbReference type="EMBL" id="SFU91919.1"/>
    </source>
</evidence>
<keyword evidence="2" id="KW-1185">Reference proteome</keyword>
<accession>A0A1I7K3D8</accession>
<name>A0A1I7K3D8_9GAMM</name>
<gene>
    <name evidence="1" type="ORF">SAMN05421784_14519</name>
</gene>
<dbReference type="RefSeq" id="WP_092553734.1">
    <property type="nucleotide sequence ID" value="NZ_CAWRBG010000087.1"/>
</dbReference>
<dbReference type="EMBL" id="FPBJ01000045">
    <property type="protein sequence ID" value="SFU91919.1"/>
    <property type="molecule type" value="Genomic_DNA"/>
</dbReference>
<proteinExistence type="predicted"/>
<reference evidence="2" key="1">
    <citation type="submission" date="2016-10" db="EMBL/GenBank/DDBJ databases">
        <authorList>
            <person name="Varghese N."/>
            <person name="Submissions S."/>
        </authorList>
    </citation>
    <scope>NUCLEOTIDE SEQUENCE [LARGE SCALE GENOMIC DNA]</scope>
    <source>
        <strain evidence="2">DSM 18168</strain>
    </source>
</reference>
<sequence length="91" mass="9751">MSVWTPANIHFSPLSVLCRLDAANVRNSPAPRHALTGIHFDGAQPTEKSQLGLCFSLTGWGRFVVLYGTAKNLLGQTVSCVLSQAGRNAKV</sequence>
<dbReference type="AlphaFoldDB" id="A0A1I7K3D8"/>
<protein>
    <submittedName>
        <fullName evidence="1">Uncharacterized protein</fullName>
    </submittedName>
</protein>
<organism evidence="1 2">
    <name type="scientific">Xenorhabdus koppenhoeferi</name>
    <dbReference type="NCBI Taxonomy" id="351659"/>
    <lineage>
        <taxon>Bacteria</taxon>
        <taxon>Pseudomonadati</taxon>
        <taxon>Pseudomonadota</taxon>
        <taxon>Gammaproteobacteria</taxon>
        <taxon>Enterobacterales</taxon>
        <taxon>Morganellaceae</taxon>
        <taxon>Xenorhabdus</taxon>
    </lineage>
</organism>